<proteinExistence type="predicted"/>
<organism evidence="1">
    <name type="scientific">Culicoides sonorensis</name>
    <name type="common">Biting midge</name>
    <dbReference type="NCBI Taxonomy" id="179676"/>
    <lineage>
        <taxon>Eukaryota</taxon>
        <taxon>Metazoa</taxon>
        <taxon>Ecdysozoa</taxon>
        <taxon>Arthropoda</taxon>
        <taxon>Hexapoda</taxon>
        <taxon>Insecta</taxon>
        <taxon>Pterygota</taxon>
        <taxon>Neoptera</taxon>
        <taxon>Endopterygota</taxon>
        <taxon>Diptera</taxon>
        <taxon>Nematocera</taxon>
        <taxon>Chironomoidea</taxon>
        <taxon>Ceratopogonidae</taxon>
        <taxon>Ceratopogoninae</taxon>
        <taxon>Culicoides</taxon>
        <taxon>Monoculicoides</taxon>
    </lineage>
</organism>
<dbReference type="AlphaFoldDB" id="A0A336LTB9"/>
<dbReference type="VEuPathDB" id="VectorBase:CSON015630"/>
<sequence>MNFSILTFKTLYYIHVSIHHIAFFDDDELFPHVFDNLVWILSYNHTKHMQFLLTQTTYVHILAHILFLETHLLRTHEVSEQSVHIKLDPDSIGGTLCVAI</sequence>
<evidence type="ECO:0000313" key="1">
    <source>
        <dbReference type="EMBL" id="SSX21282.1"/>
    </source>
</evidence>
<gene>
    <name evidence="1" type="primary">CSON015630</name>
</gene>
<accession>A0A336LTB9</accession>
<reference evidence="1" key="1">
    <citation type="submission" date="2018-07" db="EMBL/GenBank/DDBJ databases">
        <authorList>
            <person name="Quirk P.G."/>
            <person name="Krulwich T.A."/>
        </authorList>
    </citation>
    <scope>NUCLEOTIDE SEQUENCE</scope>
</reference>
<protein>
    <submittedName>
        <fullName evidence="1">CSON015630 protein</fullName>
    </submittedName>
</protein>
<dbReference type="EMBL" id="UFQT01000186">
    <property type="protein sequence ID" value="SSX21282.1"/>
    <property type="molecule type" value="Genomic_DNA"/>
</dbReference>
<name>A0A336LTB9_CULSO</name>